<dbReference type="AlphaFoldDB" id="A0A1I8FKX0"/>
<dbReference type="WBParaSite" id="maker-unitig_37176-snap-gene-0.1-mRNA-1">
    <property type="protein sequence ID" value="maker-unitig_37176-snap-gene-0.1-mRNA-1"/>
    <property type="gene ID" value="maker-unitig_37176-snap-gene-0.1"/>
</dbReference>
<evidence type="ECO:0000313" key="1">
    <source>
        <dbReference type="Proteomes" id="UP000095280"/>
    </source>
</evidence>
<accession>A0A1I8FKX0</accession>
<evidence type="ECO:0000313" key="2">
    <source>
        <dbReference type="WBParaSite" id="maker-unitig_37176-snap-gene-0.1-mRNA-1"/>
    </source>
</evidence>
<organism evidence="1 2">
    <name type="scientific">Macrostomum lignano</name>
    <dbReference type="NCBI Taxonomy" id="282301"/>
    <lineage>
        <taxon>Eukaryota</taxon>
        <taxon>Metazoa</taxon>
        <taxon>Spiralia</taxon>
        <taxon>Lophotrochozoa</taxon>
        <taxon>Platyhelminthes</taxon>
        <taxon>Rhabditophora</taxon>
        <taxon>Macrostomorpha</taxon>
        <taxon>Macrostomida</taxon>
        <taxon>Macrostomidae</taxon>
        <taxon>Macrostomum</taxon>
    </lineage>
</organism>
<name>A0A1I8FKX0_9PLAT</name>
<keyword evidence="1" id="KW-1185">Reference proteome</keyword>
<dbReference type="Proteomes" id="UP000095280">
    <property type="component" value="Unplaced"/>
</dbReference>
<proteinExistence type="predicted"/>
<protein>
    <submittedName>
        <fullName evidence="2">Post-SET domain-containing protein</fullName>
    </submittedName>
</protein>
<reference evidence="2" key="1">
    <citation type="submission" date="2016-11" db="UniProtKB">
        <authorList>
            <consortium name="WormBaseParasite"/>
        </authorList>
    </citation>
    <scope>IDENTIFICATION</scope>
</reference>
<sequence length="108" mass="12024">MQHTSDTLLYESNIICLPAGQPTAAHRLRLRSDEYTVYQSLIAPVSAARESLFRAFLLNVQLQHCHKTLLRSFVCNCSAKDGCRSGLQPESPVTYGMLEQGDDLRTPA</sequence>